<accession>A0ABS4VLH7</accession>
<keyword evidence="4" id="KW-0067">ATP-binding</keyword>
<dbReference type="InterPro" id="IPR042099">
    <property type="entry name" value="ANL_N_sf"/>
</dbReference>
<dbReference type="InterPro" id="IPR000873">
    <property type="entry name" value="AMP-dep_synth/lig_dom"/>
</dbReference>
<dbReference type="Pfam" id="PF00501">
    <property type="entry name" value="AMP-binding"/>
    <property type="match status" value="1"/>
</dbReference>
<proteinExistence type="inferred from homology"/>
<evidence type="ECO:0000313" key="8">
    <source>
        <dbReference type="Proteomes" id="UP001519295"/>
    </source>
</evidence>
<comment type="caution">
    <text evidence="7">The sequence shown here is derived from an EMBL/GenBank/DDBJ whole genome shotgun (WGS) entry which is preliminary data.</text>
</comment>
<dbReference type="Proteomes" id="UP001519295">
    <property type="component" value="Unassembled WGS sequence"/>
</dbReference>
<dbReference type="EMBL" id="JAGINU010000001">
    <property type="protein sequence ID" value="MBP2364785.1"/>
    <property type="molecule type" value="Genomic_DNA"/>
</dbReference>
<organism evidence="7 8">
    <name type="scientific">Pseudonocardia parietis</name>
    <dbReference type="NCBI Taxonomy" id="570936"/>
    <lineage>
        <taxon>Bacteria</taxon>
        <taxon>Bacillati</taxon>
        <taxon>Actinomycetota</taxon>
        <taxon>Actinomycetes</taxon>
        <taxon>Pseudonocardiales</taxon>
        <taxon>Pseudonocardiaceae</taxon>
        <taxon>Pseudonocardia</taxon>
    </lineage>
</organism>
<evidence type="ECO:0000256" key="4">
    <source>
        <dbReference type="ARBA" id="ARBA00022840"/>
    </source>
</evidence>
<dbReference type="InterPro" id="IPR025110">
    <property type="entry name" value="AMP-bd_C"/>
</dbReference>
<dbReference type="Gene3D" id="3.30.300.30">
    <property type="match status" value="1"/>
</dbReference>
<dbReference type="PANTHER" id="PTHR43605">
    <property type="entry name" value="ACYL-COENZYME A SYNTHETASE"/>
    <property type="match status" value="1"/>
</dbReference>
<name>A0ABS4VLH7_9PSEU</name>
<comment type="similarity">
    <text evidence="1">Belongs to the ATP-dependent AMP-binding enzyme family.</text>
</comment>
<protein>
    <submittedName>
        <fullName evidence="7">Acetyl-CoA synthetase</fullName>
        <ecNumber evidence="7">6.2.1.1</ecNumber>
    </submittedName>
</protein>
<dbReference type="InterPro" id="IPR051087">
    <property type="entry name" value="Mitochondrial_ACSM"/>
</dbReference>
<feature type="domain" description="AMP-binding enzyme C-terminal" evidence="6">
    <location>
        <begin position="445"/>
        <end position="523"/>
    </location>
</feature>
<dbReference type="GO" id="GO:0003987">
    <property type="term" value="F:acetate-CoA ligase activity"/>
    <property type="evidence" value="ECO:0007669"/>
    <property type="project" value="UniProtKB-EC"/>
</dbReference>
<dbReference type="InterPro" id="IPR045851">
    <property type="entry name" value="AMP-bd_C_sf"/>
</dbReference>
<keyword evidence="8" id="KW-1185">Reference proteome</keyword>
<dbReference type="Gene3D" id="3.40.50.12780">
    <property type="entry name" value="N-terminal domain of ligase-like"/>
    <property type="match status" value="1"/>
</dbReference>
<gene>
    <name evidence="7" type="ORF">JOF36_000481</name>
</gene>
<keyword evidence="3" id="KW-0547">Nucleotide-binding</keyword>
<dbReference type="PANTHER" id="PTHR43605:SF10">
    <property type="entry name" value="ACYL-COA SYNTHETASE MEDIUM CHAIN FAMILY MEMBER 3"/>
    <property type="match status" value="1"/>
</dbReference>
<evidence type="ECO:0000256" key="2">
    <source>
        <dbReference type="ARBA" id="ARBA00022598"/>
    </source>
</evidence>
<evidence type="ECO:0000259" key="5">
    <source>
        <dbReference type="Pfam" id="PF00501"/>
    </source>
</evidence>
<evidence type="ECO:0000256" key="3">
    <source>
        <dbReference type="ARBA" id="ARBA00022741"/>
    </source>
</evidence>
<dbReference type="Pfam" id="PF13193">
    <property type="entry name" value="AMP-binding_C"/>
    <property type="match status" value="1"/>
</dbReference>
<evidence type="ECO:0000259" key="6">
    <source>
        <dbReference type="Pfam" id="PF13193"/>
    </source>
</evidence>
<dbReference type="SUPFAM" id="SSF56801">
    <property type="entry name" value="Acetyl-CoA synthetase-like"/>
    <property type="match status" value="1"/>
</dbReference>
<dbReference type="RefSeq" id="WP_210024800.1">
    <property type="nucleotide sequence ID" value="NZ_JAGINU010000001.1"/>
</dbReference>
<feature type="domain" description="AMP-dependent synthetase/ligase" evidence="5">
    <location>
        <begin position="31"/>
        <end position="394"/>
    </location>
</feature>
<sequence length="533" mass="56489">MTDPRTRVDELVRYYARPGSSAADLLCDGHPAEAVAFTVIEADLSSRDLTYGELRTESTKFAAALDELGVGPGDAVAVLMGKSAELVVALLGIWRRGAVHVPLFTAFAPPAIELRVSASGAKVVVADADQCDKLDGLVGGAGPRLVVVGERAGGAGHDDFHELLARHSDAELTPAALGPDGVLIELFTSGTTGAPKAVQVPVHSLAAIQGYLEFGLDVRAEDVYWNAADPGWAYGLYYAVLGPLAAGRRSLLLHAPFTPATTWTVLEQFGVSNFAAAPTVYRSLQATDPVPAGLALRCLSSAGEPLTPDVVAWSQAVLGIGVRDHYGQTEQGMMIGNAWADEVRDPVRPGSMGRPFPGWSATVLADDATPAPAGTVGQVAVDVPNSPLATFRGYAHAAGTSRFSQDGRWYLTGDTAARDEDGYFHFSARDDDVIIMAGYRIGPFEVESVLLTHENVAEAAVVGRPDELRGEVLEAHVVLTPGAEGTPELERELQQLVKDRYARHAYPRTVHFTGALPKTPSGKIQRFLLRQGG</sequence>
<evidence type="ECO:0000256" key="1">
    <source>
        <dbReference type="ARBA" id="ARBA00006432"/>
    </source>
</evidence>
<reference evidence="7 8" key="1">
    <citation type="submission" date="2021-03" db="EMBL/GenBank/DDBJ databases">
        <title>Sequencing the genomes of 1000 actinobacteria strains.</title>
        <authorList>
            <person name="Klenk H.-P."/>
        </authorList>
    </citation>
    <scope>NUCLEOTIDE SEQUENCE [LARGE SCALE GENOMIC DNA]</scope>
    <source>
        <strain evidence="7 8">DSM 45256</strain>
    </source>
</reference>
<dbReference type="EC" id="6.2.1.1" evidence="7"/>
<keyword evidence="2 7" id="KW-0436">Ligase</keyword>
<evidence type="ECO:0000313" key="7">
    <source>
        <dbReference type="EMBL" id="MBP2364785.1"/>
    </source>
</evidence>